<evidence type="ECO:0000256" key="2">
    <source>
        <dbReference type="SAM" id="SignalP"/>
    </source>
</evidence>
<dbReference type="Proteomes" id="UP001437256">
    <property type="component" value="Unassembled WGS sequence"/>
</dbReference>
<comment type="caution">
    <text evidence="3">The sequence shown here is derived from an EMBL/GenBank/DDBJ whole genome shotgun (WGS) entry which is preliminary data.</text>
</comment>
<gene>
    <name evidence="3" type="ORF">AAF712_008835</name>
</gene>
<evidence type="ECO:0008006" key="5">
    <source>
        <dbReference type="Google" id="ProtNLM"/>
    </source>
</evidence>
<name>A0ABR2ZSJ2_9AGAR</name>
<protein>
    <recommendedName>
        <fullName evidence="5">Extracellular membrane protein CFEM domain-containing protein</fullName>
    </recommendedName>
</protein>
<reference evidence="3 4" key="1">
    <citation type="submission" date="2024-05" db="EMBL/GenBank/DDBJ databases">
        <title>A draft genome resource for the thread blight pathogen Marasmius tenuissimus strain MS-2.</title>
        <authorList>
            <person name="Yulfo-Soto G.E."/>
            <person name="Baruah I.K."/>
            <person name="Amoako-Attah I."/>
            <person name="Bukari Y."/>
            <person name="Meinhardt L.W."/>
            <person name="Bailey B.A."/>
            <person name="Cohen S.P."/>
        </authorList>
    </citation>
    <scope>NUCLEOTIDE SEQUENCE [LARGE SCALE GENOMIC DNA]</scope>
    <source>
        <strain evidence="3 4">MS-2</strain>
    </source>
</reference>
<dbReference type="EMBL" id="JBBXMP010000065">
    <property type="protein sequence ID" value="KAL0064250.1"/>
    <property type="molecule type" value="Genomic_DNA"/>
</dbReference>
<feature type="region of interest" description="Disordered" evidence="1">
    <location>
        <begin position="167"/>
        <end position="195"/>
    </location>
</feature>
<feature type="compositionally biased region" description="Low complexity" evidence="1">
    <location>
        <begin position="30"/>
        <end position="47"/>
    </location>
</feature>
<feature type="region of interest" description="Disordered" evidence="1">
    <location>
        <begin position="20"/>
        <end position="47"/>
    </location>
</feature>
<proteinExistence type="predicted"/>
<keyword evidence="2" id="KW-0732">Signal</keyword>
<sequence>MRAVFILCAIAVSSVVASRLPRQEEEHDGSSTTHAGTETTTASTGNGTPVATDPCVNVCNIASSIYSSCHEQSNSLACFCTQTSIDGLSECAACRDQQATAETRAEAEAIKESVGGIIQACRASSISVAPPSKITITATATVTNPGQITAPPAAKLPSSVSKVASASGNKSASGSKSASAGTTSPSGATRSSGNGASGLDVSLAGLVGAGALALFI</sequence>
<evidence type="ECO:0000313" key="4">
    <source>
        <dbReference type="Proteomes" id="UP001437256"/>
    </source>
</evidence>
<accession>A0ABR2ZSJ2</accession>
<keyword evidence="4" id="KW-1185">Reference proteome</keyword>
<organism evidence="3 4">
    <name type="scientific">Marasmius tenuissimus</name>
    <dbReference type="NCBI Taxonomy" id="585030"/>
    <lineage>
        <taxon>Eukaryota</taxon>
        <taxon>Fungi</taxon>
        <taxon>Dikarya</taxon>
        <taxon>Basidiomycota</taxon>
        <taxon>Agaricomycotina</taxon>
        <taxon>Agaricomycetes</taxon>
        <taxon>Agaricomycetidae</taxon>
        <taxon>Agaricales</taxon>
        <taxon>Marasmiineae</taxon>
        <taxon>Marasmiaceae</taxon>
        <taxon>Marasmius</taxon>
    </lineage>
</organism>
<feature type="chain" id="PRO_5047483033" description="Extracellular membrane protein CFEM domain-containing protein" evidence="2">
    <location>
        <begin position="18"/>
        <end position="216"/>
    </location>
</feature>
<evidence type="ECO:0000313" key="3">
    <source>
        <dbReference type="EMBL" id="KAL0064250.1"/>
    </source>
</evidence>
<feature type="signal peptide" evidence="2">
    <location>
        <begin position="1"/>
        <end position="17"/>
    </location>
</feature>
<evidence type="ECO:0000256" key="1">
    <source>
        <dbReference type="SAM" id="MobiDB-lite"/>
    </source>
</evidence>